<reference evidence="1 2" key="1">
    <citation type="journal article" date="2018" name="Proc. R. Soc. B">
        <title>A non-coding region near Follistatin controls head colour polymorphism in the Gouldian finch.</title>
        <authorList>
            <person name="Toomey M.B."/>
            <person name="Marques C.I."/>
            <person name="Andrade P."/>
            <person name="Araujo P.M."/>
            <person name="Sabatino S."/>
            <person name="Gazda M.A."/>
            <person name="Afonso S."/>
            <person name="Lopes R.J."/>
            <person name="Corbo J.C."/>
            <person name="Carneiro M."/>
        </authorList>
    </citation>
    <scope>NUCLEOTIDE SEQUENCE [LARGE SCALE GENOMIC DNA]</scope>
    <source>
        <strain evidence="1">Red01</strain>
        <tissue evidence="1">Muscle</tissue>
    </source>
</reference>
<dbReference type="Proteomes" id="UP000276834">
    <property type="component" value="Unassembled WGS sequence"/>
</dbReference>
<evidence type="ECO:0000313" key="2">
    <source>
        <dbReference type="Proteomes" id="UP000276834"/>
    </source>
</evidence>
<dbReference type="AlphaFoldDB" id="A0A3L8SMS7"/>
<name>A0A3L8SMS7_CHLGU</name>
<gene>
    <name evidence="1" type="ORF">DV515_00005864</name>
</gene>
<evidence type="ECO:0000313" key="1">
    <source>
        <dbReference type="EMBL" id="RLW04526.1"/>
    </source>
</evidence>
<protein>
    <submittedName>
        <fullName evidence="1">Uncharacterized protein</fullName>
    </submittedName>
</protein>
<organism evidence="1 2">
    <name type="scientific">Chloebia gouldiae</name>
    <name type="common">Gouldian finch</name>
    <name type="synonym">Erythrura gouldiae</name>
    <dbReference type="NCBI Taxonomy" id="44316"/>
    <lineage>
        <taxon>Eukaryota</taxon>
        <taxon>Metazoa</taxon>
        <taxon>Chordata</taxon>
        <taxon>Craniata</taxon>
        <taxon>Vertebrata</taxon>
        <taxon>Euteleostomi</taxon>
        <taxon>Archelosauria</taxon>
        <taxon>Archosauria</taxon>
        <taxon>Dinosauria</taxon>
        <taxon>Saurischia</taxon>
        <taxon>Theropoda</taxon>
        <taxon>Coelurosauria</taxon>
        <taxon>Aves</taxon>
        <taxon>Neognathae</taxon>
        <taxon>Neoaves</taxon>
        <taxon>Telluraves</taxon>
        <taxon>Australaves</taxon>
        <taxon>Passeriformes</taxon>
        <taxon>Passeroidea</taxon>
        <taxon>Passeridae</taxon>
        <taxon>Chloebia</taxon>
    </lineage>
</organism>
<accession>A0A3L8SMS7</accession>
<dbReference type="EMBL" id="QUSF01000013">
    <property type="protein sequence ID" value="RLW04526.1"/>
    <property type="molecule type" value="Genomic_DNA"/>
</dbReference>
<proteinExistence type="predicted"/>
<keyword evidence="2" id="KW-1185">Reference proteome</keyword>
<sequence>MHSQELQSSLKDIRNGSCRTHVVDDCCLTILEEMRSSVILPWQVNSYIGIF</sequence>
<comment type="caution">
    <text evidence="1">The sequence shown here is derived from an EMBL/GenBank/DDBJ whole genome shotgun (WGS) entry which is preliminary data.</text>
</comment>